<evidence type="ECO:0000256" key="2">
    <source>
        <dbReference type="ARBA" id="ARBA00022448"/>
    </source>
</evidence>
<evidence type="ECO:0000256" key="7">
    <source>
        <dbReference type="ARBA" id="ARBA00023136"/>
    </source>
</evidence>
<organism evidence="11 12">
    <name type="scientific">Clostridium perfringens (strain ATCC 13124 / DSM 756 / JCM 1290 / NCIMB 6125 / NCTC 8237 / Type A)</name>
    <dbReference type="NCBI Taxonomy" id="195103"/>
    <lineage>
        <taxon>Bacteria</taxon>
        <taxon>Bacillati</taxon>
        <taxon>Bacillota</taxon>
        <taxon>Clostridia</taxon>
        <taxon>Eubacteriales</taxon>
        <taxon>Clostridiaceae</taxon>
        <taxon>Clostridium</taxon>
    </lineage>
</organism>
<sequence length="589" mass="67086">MEEINEKKTHKWKTIKRLLKYVAPYKWKTIGIILMLLLIMSCNTLNPYLMKVSIDKFVSAKDVNGLLGIGAVLLLLNIIAMILSKIRMLSMSKITNQILVNIRHELYTHIQTLSFSFFDSRPVGKILSRVVGDVNALNNLLNHSIVNLIPNLFTILLVIFMMFLMDPSLTLVCLTVLPFLFAGMFFIEIKSNKRWRVFRENRSALLGYTHEAFSGMKVVQGFNREEYSREKFENHLEGHAGGFLHAVRLQDYFWPTVDICRGFGIAIVLFAGYKLTRGGNLSLGTLMAFIMYIEMLWRPIMNLSAFYNAFVTNLSAAERIFDIMDTKNHMVNNKAEEKLPKIKGEIHFEDVTFSYDNDGNHALKDVTFTLNPGEKIALVGETGAGKTTITNLISRFYEPTKGKIFIDGIDISTVDVESLRSQMGIMLQDSFLFASSIKENIRYGKLDATDEEIIQAAKAVNAHNFIEKLEEGYNTNVNERGSRLSLGQRQLIAFARALISDPRILILDEATANIDTETERLVQEGIKKLMEGRTSIVIAHRLSTIRDCDKIFVLSHGKIVEDGTHEELLNRKGYYYNLYCAQYSFLKEE</sequence>
<dbReference type="STRING" id="195103.CPF_1776"/>
<protein>
    <submittedName>
        <fullName evidence="11">ABC transporter, permease/ATP-binding protein</fullName>
    </submittedName>
</protein>
<evidence type="ECO:0000256" key="5">
    <source>
        <dbReference type="ARBA" id="ARBA00022840"/>
    </source>
</evidence>
<feature type="transmembrane region" description="Helical" evidence="8">
    <location>
        <begin position="169"/>
        <end position="189"/>
    </location>
</feature>
<evidence type="ECO:0000256" key="3">
    <source>
        <dbReference type="ARBA" id="ARBA00022692"/>
    </source>
</evidence>
<feature type="domain" description="ABC transporter" evidence="9">
    <location>
        <begin position="346"/>
        <end position="581"/>
    </location>
</feature>
<dbReference type="PROSITE" id="PS00211">
    <property type="entry name" value="ABC_TRANSPORTER_1"/>
    <property type="match status" value="1"/>
</dbReference>
<dbReference type="GO" id="GO:0015421">
    <property type="term" value="F:ABC-type oligopeptide transporter activity"/>
    <property type="evidence" value="ECO:0007669"/>
    <property type="project" value="TreeGrafter"/>
</dbReference>
<dbReference type="RefSeq" id="WP_011590873.1">
    <property type="nucleotide sequence ID" value="NC_008261.1"/>
</dbReference>
<dbReference type="PROSITE" id="PS50893">
    <property type="entry name" value="ABC_TRANSPORTER_2"/>
    <property type="match status" value="1"/>
</dbReference>
<dbReference type="eggNOG" id="COG1132">
    <property type="taxonomic scope" value="Bacteria"/>
</dbReference>
<proteinExistence type="predicted"/>
<evidence type="ECO:0000256" key="8">
    <source>
        <dbReference type="SAM" id="Phobius"/>
    </source>
</evidence>
<dbReference type="AlphaFoldDB" id="A0A0H2YS42"/>
<dbReference type="KEGG" id="cpf:CPF_1776"/>
<gene>
    <name evidence="11" type="ordered locus">CPF_1776</name>
</gene>
<feature type="transmembrane region" description="Helical" evidence="8">
    <location>
        <begin position="279"/>
        <end position="297"/>
    </location>
</feature>
<reference evidence="11 12" key="1">
    <citation type="journal article" date="2006" name="Genome Res.">
        <title>Skewed genomic variability in strains of the toxigenic bacterial pathogen, Clostridium perfringens.</title>
        <authorList>
            <person name="Myers G.S."/>
            <person name="Rasko D.A."/>
            <person name="Cheung J.K."/>
            <person name="Ravel J."/>
            <person name="Seshadri R."/>
            <person name="Deboy R.T."/>
            <person name="Ren Q."/>
            <person name="Varga J."/>
            <person name="Awad M.M."/>
            <person name="Brinkac L.M."/>
            <person name="Daugherty S.C."/>
            <person name="Haft D.H."/>
            <person name="Dodson R.J."/>
            <person name="Madupu R."/>
            <person name="Nelson W.C."/>
            <person name="Rosovitz M.J."/>
            <person name="Sullivan S.A."/>
            <person name="Khouri H."/>
            <person name="Dimitrov G.I."/>
            <person name="Watkins K.L."/>
            <person name="Mulligan S."/>
            <person name="Benton J."/>
            <person name="Radune D."/>
            <person name="Fisher D.J."/>
            <person name="Atkins H.S."/>
            <person name="Hiscox T."/>
            <person name="Jost B.H."/>
            <person name="Billington S.J."/>
            <person name="Songer J.G."/>
            <person name="McClane B.A."/>
            <person name="Titball R.W."/>
            <person name="Rood J.I."/>
            <person name="Melville S.B."/>
            <person name="Paulsen I.T."/>
        </authorList>
    </citation>
    <scope>NUCLEOTIDE SEQUENCE [LARGE SCALE GENOMIC DNA]</scope>
    <source>
        <strain evidence="12">ATCC 13124 / DSM 756 / JCM 1290 / NCIMB 6125 / NCTC 8237 / S 107 / Type A</strain>
    </source>
</reference>
<dbReference type="SMART" id="SM00382">
    <property type="entry name" value="AAA"/>
    <property type="match status" value="1"/>
</dbReference>
<keyword evidence="5" id="KW-0067">ATP-binding</keyword>
<dbReference type="Pfam" id="PF00005">
    <property type="entry name" value="ABC_tran"/>
    <property type="match status" value="1"/>
</dbReference>
<dbReference type="PANTHER" id="PTHR43394:SF1">
    <property type="entry name" value="ATP-BINDING CASSETTE SUB-FAMILY B MEMBER 10, MITOCHONDRIAL"/>
    <property type="match status" value="1"/>
</dbReference>
<evidence type="ECO:0000259" key="10">
    <source>
        <dbReference type="PROSITE" id="PS50929"/>
    </source>
</evidence>
<dbReference type="GO" id="GO:0005524">
    <property type="term" value="F:ATP binding"/>
    <property type="evidence" value="ECO:0007669"/>
    <property type="project" value="UniProtKB-KW"/>
</dbReference>
<dbReference type="GeneID" id="93001939"/>
<dbReference type="InterPro" id="IPR003439">
    <property type="entry name" value="ABC_transporter-like_ATP-bd"/>
</dbReference>
<evidence type="ECO:0000259" key="9">
    <source>
        <dbReference type="PROSITE" id="PS50893"/>
    </source>
</evidence>
<dbReference type="GO" id="GO:0005886">
    <property type="term" value="C:plasma membrane"/>
    <property type="evidence" value="ECO:0007669"/>
    <property type="project" value="UniProtKB-SubCell"/>
</dbReference>
<dbReference type="InterPro" id="IPR011527">
    <property type="entry name" value="ABC1_TM_dom"/>
</dbReference>
<dbReference type="Pfam" id="PF00664">
    <property type="entry name" value="ABC_membrane"/>
    <property type="match status" value="1"/>
</dbReference>
<keyword evidence="7 8" id="KW-0472">Membrane</keyword>
<evidence type="ECO:0000313" key="12">
    <source>
        <dbReference type="Proteomes" id="UP000001823"/>
    </source>
</evidence>
<feature type="transmembrane region" description="Helical" evidence="8">
    <location>
        <begin position="145"/>
        <end position="163"/>
    </location>
</feature>
<dbReference type="Gene3D" id="1.20.1560.10">
    <property type="entry name" value="ABC transporter type 1, transmembrane domain"/>
    <property type="match status" value="1"/>
</dbReference>
<name>A0A0H2YS42_CLOP1</name>
<evidence type="ECO:0000256" key="1">
    <source>
        <dbReference type="ARBA" id="ARBA00004651"/>
    </source>
</evidence>
<feature type="transmembrane region" description="Helical" evidence="8">
    <location>
        <begin position="25"/>
        <end position="46"/>
    </location>
</feature>
<feature type="transmembrane region" description="Helical" evidence="8">
    <location>
        <begin position="66"/>
        <end position="83"/>
    </location>
</feature>
<dbReference type="FunFam" id="3.40.50.300:FF:000287">
    <property type="entry name" value="Multidrug ABC transporter ATP-binding protein"/>
    <property type="match status" value="1"/>
</dbReference>
<comment type="subcellular location">
    <subcellularLocation>
        <location evidence="1">Cell membrane</location>
        <topology evidence="1">Multi-pass membrane protein</topology>
    </subcellularLocation>
</comment>
<dbReference type="InterPro" id="IPR039421">
    <property type="entry name" value="Type_1_exporter"/>
</dbReference>
<dbReference type="InterPro" id="IPR017871">
    <property type="entry name" value="ABC_transporter-like_CS"/>
</dbReference>
<dbReference type="InterPro" id="IPR036640">
    <property type="entry name" value="ABC1_TM_sf"/>
</dbReference>
<keyword evidence="6 8" id="KW-1133">Transmembrane helix</keyword>
<dbReference type="HOGENOM" id="CLU_000604_84_3_9"/>
<accession>A0A0H2YS42</accession>
<dbReference type="EMBL" id="CP000246">
    <property type="protein sequence ID" value="ABG83853.1"/>
    <property type="molecule type" value="Genomic_DNA"/>
</dbReference>
<evidence type="ECO:0000313" key="11">
    <source>
        <dbReference type="EMBL" id="ABG83853.1"/>
    </source>
</evidence>
<evidence type="ECO:0000256" key="4">
    <source>
        <dbReference type="ARBA" id="ARBA00022741"/>
    </source>
</evidence>
<dbReference type="Gene3D" id="3.40.50.300">
    <property type="entry name" value="P-loop containing nucleotide triphosphate hydrolases"/>
    <property type="match status" value="1"/>
</dbReference>
<dbReference type="PaxDb" id="195103-CPF_1776"/>
<dbReference type="Proteomes" id="UP000001823">
    <property type="component" value="Chromosome"/>
</dbReference>
<dbReference type="InterPro" id="IPR027417">
    <property type="entry name" value="P-loop_NTPase"/>
</dbReference>
<dbReference type="PANTHER" id="PTHR43394">
    <property type="entry name" value="ATP-DEPENDENT PERMEASE MDL1, MITOCHONDRIAL"/>
    <property type="match status" value="1"/>
</dbReference>
<dbReference type="InterPro" id="IPR003593">
    <property type="entry name" value="AAA+_ATPase"/>
</dbReference>
<keyword evidence="12" id="KW-1185">Reference proteome</keyword>
<dbReference type="SUPFAM" id="SSF90123">
    <property type="entry name" value="ABC transporter transmembrane region"/>
    <property type="match status" value="1"/>
</dbReference>
<dbReference type="SUPFAM" id="SSF52540">
    <property type="entry name" value="P-loop containing nucleoside triphosphate hydrolases"/>
    <property type="match status" value="1"/>
</dbReference>
<keyword evidence="4" id="KW-0547">Nucleotide-binding</keyword>
<dbReference type="GO" id="GO:0016887">
    <property type="term" value="F:ATP hydrolysis activity"/>
    <property type="evidence" value="ECO:0007669"/>
    <property type="project" value="InterPro"/>
</dbReference>
<evidence type="ECO:0000256" key="6">
    <source>
        <dbReference type="ARBA" id="ARBA00022989"/>
    </source>
</evidence>
<dbReference type="PROSITE" id="PS50929">
    <property type="entry name" value="ABC_TM1F"/>
    <property type="match status" value="1"/>
</dbReference>
<dbReference type="CDD" id="cd18545">
    <property type="entry name" value="ABC_6TM_YknV_like"/>
    <property type="match status" value="1"/>
</dbReference>
<keyword evidence="3 8" id="KW-0812">Transmembrane</keyword>
<feature type="domain" description="ABC transmembrane type-1" evidence="10">
    <location>
        <begin position="30"/>
        <end position="312"/>
    </location>
</feature>
<keyword evidence="2" id="KW-0813">Transport</keyword>